<dbReference type="AlphaFoldDB" id="A0A1M4TEB1"/>
<reference evidence="3 4" key="1">
    <citation type="submission" date="2016-11" db="EMBL/GenBank/DDBJ databases">
        <authorList>
            <person name="Jaros S."/>
            <person name="Januszkiewicz K."/>
            <person name="Wedrychowicz H."/>
        </authorList>
    </citation>
    <scope>NUCLEOTIDE SEQUENCE [LARGE SCALE GENOMIC DNA]</scope>
    <source>
        <strain evidence="3 4">DSM 25661</strain>
    </source>
</reference>
<gene>
    <name evidence="3" type="ORF">SAMN05444278_101618</name>
</gene>
<dbReference type="STRING" id="1155689.SAMN05444278_101618"/>
<dbReference type="InterPro" id="IPR036188">
    <property type="entry name" value="FAD/NAD-bd_sf"/>
</dbReference>
<evidence type="ECO:0000313" key="4">
    <source>
        <dbReference type="Proteomes" id="UP000184462"/>
    </source>
</evidence>
<accession>A0A1M4TEB1</accession>
<feature type="domain" description="Amine oxidase" evidence="2">
    <location>
        <begin position="13"/>
        <end position="76"/>
    </location>
</feature>
<dbReference type="SUPFAM" id="SSF51905">
    <property type="entry name" value="FAD/NAD(P)-binding domain"/>
    <property type="match status" value="1"/>
</dbReference>
<name>A0A1M4TEB1_9FLAO</name>
<dbReference type="InterPro" id="IPR050703">
    <property type="entry name" value="Flavin_MAO"/>
</dbReference>
<sequence length="351" mass="39780">MKIHNVIIVGGGLSGLSLAYYLEQHAINYKLLEGRNRLGGRIFTITKNGFPFEMGATWFAEKHERLMALVKDLKIGYKPQVNGEKALVDQRPFGSLGFINIPSSEEATYKFTKGSFSLIEALSEKIPSQKIQLNCRVNTIKQESDYIEVNSDSESFKAQKVMVCLPPNLSQSINFQPALKTSFKNTLHQTHTWMGNSVKIAIEYETDFWSSDGFCGSIFSNQQVIQEMYQHNNDKNFGLVGFINQKFNNLSINNLKEKAIKQLVGYFGEAAKNYKEITILNWHNETLTTSKHNQNLIPHQTNGAKSLREPKWKNKLWFGASETAEKNPGYMNGAVVRAEELAELLIKEIKD</sequence>
<proteinExistence type="inferred from homology"/>
<dbReference type="Proteomes" id="UP000184462">
    <property type="component" value="Unassembled WGS sequence"/>
</dbReference>
<organism evidence="3 4">
    <name type="scientific">Psychroflexus salarius</name>
    <dbReference type="NCBI Taxonomy" id="1155689"/>
    <lineage>
        <taxon>Bacteria</taxon>
        <taxon>Pseudomonadati</taxon>
        <taxon>Bacteroidota</taxon>
        <taxon>Flavobacteriia</taxon>
        <taxon>Flavobacteriales</taxon>
        <taxon>Flavobacteriaceae</taxon>
        <taxon>Psychroflexus</taxon>
    </lineage>
</organism>
<dbReference type="RefSeq" id="WP_073191790.1">
    <property type="nucleotide sequence ID" value="NZ_FQTW01000001.1"/>
</dbReference>
<dbReference type="GO" id="GO:0016491">
    <property type="term" value="F:oxidoreductase activity"/>
    <property type="evidence" value="ECO:0007669"/>
    <property type="project" value="InterPro"/>
</dbReference>
<evidence type="ECO:0000313" key="3">
    <source>
        <dbReference type="EMBL" id="SHE42889.1"/>
    </source>
</evidence>
<dbReference type="Gene3D" id="3.50.50.60">
    <property type="entry name" value="FAD/NAD(P)-binding domain"/>
    <property type="match status" value="2"/>
</dbReference>
<feature type="domain" description="Amine oxidase" evidence="2">
    <location>
        <begin position="111"/>
        <end position="344"/>
    </location>
</feature>
<dbReference type="SUPFAM" id="SSF54373">
    <property type="entry name" value="FAD-linked reductases, C-terminal domain"/>
    <property type="match status" value="1"/>
</dbReference>
<dbReference type="PANTHER" id="PTHR43563">
    <property type="entry name" value="AMINE OXIDASE"/>
    <property type="match status" value="1"/>
</dbReference>
<dbReference type="Pfam" id="PF01593">
    <property type="entry name" value="Amino_oxidase"/>
    <property type="match status" value="2"/>
</dbReference>
<dbReference type="OrthoDB" id="56323at2"/>
<dbReference type="PANTHER" id="PTHR43563:SF1">
    <property type="entry name" value="AMINE OXIDASE [FLAVIN-CONTAINING] B"/>
    <property type="match status" value="1"/>
</dbReference>
<dbReference type="EMBL" id="FQTW01000001">
    <property type="protein sequence ID" value="SHE42889.1"/>
    <property type="molecule type" value="Genomic_DNA"/>
</dbReference>
<dbReference type="InterPro" id="IPR002937">
    <property type="entry name" value="Amino_oxidase"/>
</dbReference>
<keyword evidence="4" id="KW-1185">Reference proteome</keyword>
<evidence type="ECO:0000256" key="1">
    <source>
        <dbReference type="ARBA" id="ARBA00005995"/>
    </source>
</evidence>
<protein>
    <submittedName>
        <fullName evidence="3">Monoamine oxidase</fullName>
    </submittedName>
</protein>
<evidence type="ECO:0000259" key="2">
    <source>
        <dbReference type="Pfam" id="PF01593"/>
    </source>
</evidence>
<comment type="similarity">
    <text evidence="1">Belongs to the flavin monoamine oxidase family.</text>
</comment>